<reference evidence="3 4" key="1">
    <citation type="journal article" date="2018" name="Mol. Plant">
        <title>The genome of Artemisia annua provides insight into the evolution of Asteraceae family and artemisinin biosynthesis.</title>
        <authorList>
            <person name="Shen Q."/>
            <person name="Zhang L."/>
            <person name="Liao Z."/>
            <person name="Wang S."/>
            <person name="Yan T."/>
            <person name="Shi P."/>
            <person name="Liu M."/>
            <person name="Fu X."/>
            <person name="Pan Q."/>
            <person name="Wang Y."/>
            <person name="Lv Z."/>
            <person name="Lu X."/>
            <person name="Zhang F."/>
            <person name="Jiang W."/>
            <person name="Ma Y."/>
            <person name="Chen M."/>
            <person name="Hao X."/>
            <person name="Li L."/>
            <person name="Tang Y."/>
            <person name="Lv G."/>
            <person name="Zhou Y."/>
            <person name="Sun X."/>
            <person name="Brodelius P.E."/>
            <person name="Rose J.K.C."/>
            <person name="Tang K."/>
        </authorList>
    </citation>
    <scope>NUCLEOTIDE SEQUENCE [LARGE SCALE GENOMIC DNA]</scope>
    <source>
        <strain evidence="4">cv. Huhao1</strain>
        <tissue evidence="3">Leaf</tissue>
    </source>
</reference>
<gene>
    <name evidence="3" type="ORF">CTI12_AA020750</name>
</gene>
<comment type="caution">
    <text evidence="3">The sequence shown here is derived from an EMBL/GenBank/DDBJ whole genome shotgun (WGS) entry which is preliminary data.</text>
</comment>
<dbReference type="PANTHER" id="PTHR33083:SF49">
    <property type="entry name" value="SENESCENCE REGULATOR"/>
    <property type="match status" value="1"/>
</dbReference>
<name>A0A2U1QJT1_ARTAN</name>
<dbReference type="AlphaFoldDB" id="A0A2U1QJT1"/>
<evidence type="ECO:0000313" key="4">
    <source>
        <dbReference type="Proteomes" id="UP000245207"/>
    </source>
</evidence>
<dbReference type="GO" id="GO:0010150">
    <property type="term" value="P:leaf senescence"/>
    <property type="evidence" value="ECO:0007669"/>
    <property type="project" value="UniProtKB-ARBA"/>
</dbReference>
<feature type="compositionally biased region" description="Basic and acidic residues" evidence="2">
    <location>
        <begin position="20"/>
        <end position="35"/>
    </location>
</feature>
<dbReference type="Pfam" id="PF04520">
    <property type="entry name" value="Senescence_reg"/>
    <property type="match status" value="1"/>
</dbReference>
<evidence type="ECO:0000313" key="3">
    <source>
        <dbReference type="EMBL" id="PWA98235.1"/>
    </source>
</evidence>
<feature type="region of interest" description="Disordered" evidence="2">
    <location>
        <begin position="20"/>
        <end position="48"/>
    </location>
</feature>
<protein>
    <submittedName>
        <fullName evidence="3">Senescence regulator</fullName>
    </submittedName>
</protein>
<evidence type="ECO:0000256" key="1">
    <source>
        <dbReference type="ARBA" id="ARBA00034773"/>
    </source>
</evidence>
<dbReference type="InterPro" id="IPR007608">
    <property type="entry name" value="Senescence_reg_S40"/>
</dbReference>
<comment type="similarity">
    <text evidence="1">Belongs to the senescence regulator S40 family.</text>
</comment>
<dbReference type="Proteomes" id="UP000245207">
    <property type="component" value="Unassembled WGS sequence"/>
</dbReference>
<dbReference type="STRING" id="35608.A0A2U1QJT1"/>
<evidence type="ECO:0000256" key="2">
    <source>
        <dbReference type="SAM" id="MobiDB-lite"/>
    </source>
</evidence>
<organism evidence="3 4">
    <name type="scientific">Artemisia annua</name>
    <name type="common">Sweet wormwood</name>
    <dbReference type="NCBI Taxonomy" id="35608"/>
    <lineage>
        <taxon>Eukaryota</taxon>
        <taxon>Viridiplantae</taxon>
        <taxon>Streptophyta</taxon>
        <taxon>Embryophyta</taxon>
        <taxon>Tracheophyta</taxon>
        <taxon>Spermatophyta</taxon>
        <taxon>Magnoliopsida</taxon>
        <taxon>eudicotyledons</taxon>
        <taxon>Gunneridae</taxon>
        <taxon>Pentapetalae</taxon>
        <taxon>asterids</taxon>
        <taxon>campanulids</taxon>
        <taxon>Asterales</taxon>
        <taxon>Asteraceae</taxon>
        <taxon>Asteroideae</taxon>
        <taxon>Anthemideae</taxon>
        <taxon>Artemisiinae</taxon>
        <taxon>Artemisia</taxon>
    </lineage>
</organism>
<proteinExistence type="inferred from homology"/>
<dbReference type="EMBL" id="PKPP01000075">
    <property type="protein sequence ID" value="PWA98235.1"/>
    <property type="molecule type" value="Genomic_DNA"/>
</dbReference>
<sequence>MTEEEFQESDVMFSGSNVKNFEKKDDYNSDMDESRRAKRKKVETKDTKTKPVAVNIPVNMALFRYIEPSLFEYEDEGDQEMVPPHLIVRRRLQDKMAFSVCSGIGRTLKGRDLSEMRNSVLRMTGFLES</sequence>
<keyword evidence="4" id="KW-1185">Reference proteome</keyword>
<accession>A0A2U1QJT1</accession>
<dbReference type="OrthoDB" id="672058at2759"/>
<dbReference type="PANTHER" id="PTHR33083">
    <property type="entry name" value="EXPRESSED PROTEIN"/>
    <property type="match status" value="1"/>
</dbReference>